<dbReference type="EMBL" id="JBHTCO010000020">
    <property type="protein sequence ID" value="MFC7394371.1"/>
    <property type="molecule type" value="Genomic_DNA"/>
</dbReference>
<organism evidence="1 2">
    <name type="scientific">Scopulibacillus cellulosilyticus</name>
    <dbReference type="NCBI Taxonomy" id="2665665"/>
    <lineage>
        <taxon>Bacteria</taxon>
        <taxon>Bacillati</taxon>
        <taxon>Bacillota</taxon>
        <taxon>Bacilli</taxon>
        <taxon>Bacillales</taxon>
        <taxon>Sporolactobacillaceae</taxon>
        <taxon>Scopulibacillus</taxon>
    </lineage>
</organism>
<comment type="caution">
    <text evidence="1">The sequence shown here is derived from an EMBL/GenBank/DDBJ whole genome shotgun (WGS) entry which is preliminary data.</text>
</comment>
<sequence length="115" mass="13489">MIFSEWDEITVHQDQDTWKEEEPVTHQDLEKEKEALNHNLINENDNDSVLLLLEIAKQLNKCITNLEEEYGTKAAKLAETPFNRLIHHILDVYDGTSCNINLRADYINNYNLNYV</sequence>
<accession>A0ABW2Q1B0</accession>
<evidence type="ECO:0000313" key="2">
    <source>
        <dbReference type="Proteomes" id="UP001596505"/>
    </source>
</evidence>
<keyword evidence="2" id="KW-1185">Reference proteome</keyword>
<dbReference type="Proteomes" id="UP001596505">
    <property type="component" value="Unassembled WGS sequence"/>
</dbReference>
<proteinExistence type="predicted"/>
<protein>
    <submittedName>
        <fullName evidence="1">Uncharacterized protein</fullName>
    </submittedName>
</protein>
<dbReference type="RefSeq" id="WP_380967664.1">
    <property type="nucleotide sequence ID" value="NZ_JBHTCO010000020.1"/>
</dbReference>
<evidence type="ECO:0000313" key="1">
    <source>
        <dbReference type="EMBL" id="MFC7394371.1"/>
    </source>
</evidence>
<reference evidence="2" key="1">
    <citation type="journal article" date="2019" name="Int. J. Syst. Evol. Microbiol.">
        <title>The Global Catalogue of Microorganisms (GCM) 10K type strain sequencing project: providing services to taxonomists for standard genome sequencing and annotation.</title>
        <authorList>
            <consortium name="The Broad Institute Genomics Platform"/>
            <consortium name="The Broad Institute Genome Sequencing Center for Infectious Disease"/>
            <person name="Wu L."/>
            <person name="Ma J."/>
        </authorList>
    </citation>
    <scope>NUCLEOTIDE SEQUENCE [LARGE SCALE GENOMIC DNA]</scope>
    <source>
        <strain evidence="2">CGMCC 1.16305</strain>
    </source>
</reference>
<gene>
    <name evidence="1" type="ORF">ACFQRG_15545</name>
</gene>
<name>A0ABW2Q1B0_9BACL</name>